<dbReference type="SUPFAM" id="SSF53335">
    <property type="entry name" value="S-adenosyl-L-methionine-dependent methyltransferases"/>
    <property type="match status" value="1"/>
</dbReference>
<dbReference type="InterPro" id="IPR035247">
    <property type="entry name" value="PRMT5_TIM"/>
</dbReference>
<sequence>MSQGTPTVGLEILANEHIDDLIDHCQLHGFSFALPQILKFGSIPLDDPNCPPPASLVHEKLVLNGPEHASFSIGAIAPWMDLESSDGVVTTHCQTIIRQQIQWAAHIGLSGVMFYCPTVGPVMNFSRYIIESISILSYAKVFVRVPLYISGNEDDGWARWNTIRMLSRHNTKLLVALEIGHELPSQGILDKWLAEPIKLVVLPTNSFATNKSGFPVLSKSHKAFIHQLMRTDCQFVISSPSGESLHRAGTLSSYREYIEYLYRSMPAGDIVSQFAAGYHDYLQAPLQPLMDNLESATYEVFEKDPIKYQQYELAVYQALVDRVPSGSDIVTTIMVVGAGRGPLVDRSLKAAANAGRKVKLYAVEKNANAVVGLRARKDAVWGDAVTVVHIDMRYWHPEDKADILVSELLGSFGDNELSPECLDGAQGLIKAGGISIPSEYVSYIAPLSSSKLFTEAASFNDEEHMETPYVVKFRSVYEIAEPIPLWKFCHPTPCDMRPTGHPQFNTHNTRYGHALFDVSQDTVMHGVAGYFESTLYKDVMISIHPKTHSEGMFSWFPLFFPIKVPVFLPKGSSVELHFWRLTDTRKVWYEWSVVPRINGVQVIGEASMIHNVGGKSYWIGL</sequence>
<dbReference type="PANTHER" id="PTHR10738">
    <property type="entry name" value="PROTEIN ARGININE N-METHYLTRANSFERASE 5"/>
    <property type="match status" value="1"/>
</dbReference>
<keyword evidence="3 4" id="KW-0949">S-adenosyl-L-methionine</keyword>
<dbReference type="EMBL" id="JAFCIX010000393">
    <property type="protein sequence ID" value="KAH6591910.1"/>
    <property type="molecule type" value="Genomic_DNA"/>
</dbReference>
<evidence type="ECO:0000259" key="7">
    <source>
        <dbReference type="Pfam" id="PF17286"/>
    </source>
</evidence>
<evidence type="ECO:0000256" key="2">
    <source>
        <dbReference type="ARBA" id="ARBA00022679"/>
    </source>
</evidence>
<dbReference type="Pfam" id="PF17285">
    <property type="entry name" value="PRMT5_TIM"/>
    <property type="match status" value="1"/>
</dbReference>
<dbReference type="Gene3D" id="2.70.160.11">
    <property type="entry name" value="Hnrnp arginine n-methyltransferase1"/>
    <property type="match status" value="1"/>
</dbReference>
<gene>
    <name evidence="8" type="ORF">BASA50_008424</name>
</gene>
<evidence type="ECO:0000313" key="9">
    <source>
        <dbReference type="Proteomes" id="UP001648503"/>
    </source>
</evidence>
<name>A0ABQ8F483_9FUNG</name>
<reference evidence="8 9" key="1">
    <citation type="submission" date="2021-02" db="EMBL/GenBank/DDBJ databases">
        <title>Variation within the Batrachochytrium salamandrivorans European outbreak.</title>
        <authorList>
            <person name="Kelly M."/>
            <person name="Pasmans F."/>
            <person name="Shea T.P."/>
            <person name="Munoz J.F."/>
            <person name="Carranza S."/>
            <person name="Cuomo C.A."/>
            <person name="Martel A."/>
        </authorList>
    </citation>
    <scope>NUCLEOTIDE SEQUENCE [LARGE SCALE GENOMIC DNA]</scope>
    <source>
        <strain evidence="8 9">AMFP18/2</strain>
    </source>
</reference>
<evidence type="ECO:0000256" key="4">
    <source>
        <dbReference type="PIRNR" id="PIRNR015894"/>
    </source>
</evidence>
<dbReference type="Pfam" id="PF05185">
    <property type="entry name" value="PRMT5"/>
    <property type="match status" value="1"/>
</dbReference>
<feature type="domain" description="PRMT5 arginine-N-methyltransferase" evidence="5">
    <location>
        <begin position="272"/>
        <end position="436"/>
    </location>
</feature>
<dbReference type="PIRSF" id="PIRSF015894">
    <property type="entry name" value="Skb1_MeTrfase"/>
    <property type="match status" value="1"/>
</dbReference>
<dbReference type="InterPro" id="IPR035075">
    <property type="entry name" value="PRMT5"/>
</dbReference>
<evidence type="ECO:0000259" key="6">
    <source>
        <dbReference type="Pfam" id="PF17285"/>
    </source>
</evidence>
<dbReference type="Proteomes" id="UP001648503">
    <property type="component" value="Unassembled WGS sequence"/>
</dbReference>
<evidence type="ECO:0000313" key="8">
    <source>
        <dbReference type="EMBL" id="KAH6591910.1"/>
    </source>
</evidence>
<evidence type="ECO:0000256" key="3">
    <source>
        <dbReference type="ARBA" id="ARBA00022691"/>
    </source>
</evidence>
<comment type="caution">
    <text evidence="8">The sequence shown here is derived from an EMBL/GenBank/DDBJ whole genome shotgun (WGS) entry which is preliminary data.</text>
</comment>
<accession>A0ABQ8F483</accession>
<dbReference type="InterPro" id="IPR035248">
    <property type="entry name" value="PRMT5_C"/>
</dbReference>
<organism evidence="8 9">
    <name type="scientific">Batrachochytrium salamandrivorans</name>
    <dbReference type="NCBI Taxonomy" id="1357716"/>
    <lineage>
        <taxon>Eukaryota</taxon>
        <taxon>Fungi</taxon>
        <taxon>Fungi incertae sedis</taxon>
        <taxon>Chytridiomycota</taxon>
        <taxon>Chytridiomycota incertae sedis</taxon>
        <taxon>Chytridiomycetes</taxon>
        <taxon>Rhizophydiales</taxon>
        <taxon>Rhizophydiales incertae sedis</taxon>
        <taxon>Batrachochytrium</taxon>
    </lineage>
</organism>
<dbReference type="PROSITE" id="PS51678">
    <property type="entry name" value="SAM_MT_PRMT"/>
    <property type="match status" value="1"/>
</dbReference>
<dbReference type="InterPro" id="IPR029063">
    <property type="entry name" value="SAM-dependent_MTases_sf"/>
</dbReference>
<keyword evidence="1 4" id="KW-0489">Methyltransferase</keyword>
<comment type="similarity">
    <text evidence="4">Belongs to the class I-like SAM-binding methyltransferase superfamily.</text>
</comment>
<feature type="domain" description="PRMT5 oligomerisation" evidence="7">
    <location>
        <begin position="439"/>
        <end position="619"/>
    </location>
</feature>
<feature type="domain" description="PRMT5 TIM barrel" evidence="6">
    <location>
        <begin position="59"/>
        <end position="264"/>
    </location>
</feature>
<evidence type="ECO:0000256" key="1">
    <source>
        <dbReference type="ARBA" id="ARBA00022603"/>
    </source>
</evidence>
<keyword evidence="2 4" id="KW-0808">Transferase</keyword>
<protein>
    <recommendedName>
        <fullName evidence="4">Protein arginine N-methyltransferase</fullName>
    </recommendedName>
</protein>
<dbReference type="Pfam" id="PF17286">
    <property type="entry name" value="PRMT5_C"/>
    <property type="match status" value="1"/>
</dbReference>
<dbReference type="PANTHER" id="PTHR10738:SF0">
    <property type="entry name" value="PROTEIN ARGININE N-METHYLTRANSFERASE 5"/>
    <property type="match status" value="1"/>
</dbReference>
<proteinExistence type="inferred from homology"/>
<evidence type="ECO:0000259" key="5">
    <source>
        <dbReference type="Pfam" id="PF05185"/>
    </source>
</evidence>
<keyword evidence="9" id="KW-1185">Reference proteome</keyword>
<dbReference type="Gene3D" id="3.20.20.150">
    <property type="entry name" value="Divalent-metal-dependent TIM barrel enzymes"/>
    <property type="match status" value="1"/>
</dbReference>
<dbReference type="InterPro" id="IPR025799">
    <property type="entry name" value="Arg_MeTrfase"/>
</dbReference>
<dbReference type="Gene3D" id="3.40.50.150">
    <property type="entry name" value="Vaccinia Virus protein VP39"/>
    <property type="match status" value="1"/>
</dbReference>
<dbReference type="InterPro" id="IPR007857">
    <property type="entry name" value="Arg_MeTrfase_PRMT5"/>
</dbReference>